<reference evidence="2" key="7">
    <citation type="journal article" date="2005" name="Science">
        <title>The Transcriptional Landscape of the Mammalian Genome.</title>
        <authorList>
            <consortium name="The FANTOM Consortium"/>
            <consortium name="Riken Genome Exploration Research Group and Genome Science Group (Genome Network Project Core Group)"/>
        </authorList>
    </citation>
    <scope>NUCLEOTIDE SEQUENCE</scope>
    <source>
        <strain evidence="2">C57BL/6J</strain>
        <tissue evidence="2">Ovary and uterus</tissue>
    </source>
</reference>
<evidence type="ECO:0000313" key="3">
    <source>
        <dbReference type="MGI" id="MGI:1923250"/>
    </source>
</evidence>
<feature type="region of interest" description="Disordered" evidence="1">
    <location>
        <begin position="51"/>
        <end position="100"/>
    </location>
</feature>
<evidence type="ECO:0000256" key="1">
    <source>
        <dbReference type="SAM" id="MobiDB-lite"/>
    </source>
</evidence>
<reference evidence="2" key="6">
    <citation type="journal article" date="2002" name="Nature">
        <title>Analysis of the mouse transcriptome based on functional annotation of 60,770 full-length cDNAs.</title>
        <authorList>
            <consortium name="The FANTOM Consortium and the RIKEN Genome Exploration Research Group Phase I and II Team"/>
        </authorList>
    </citation>
    <scope>NUCLEOTIDE SEQUENCE</scope>
    <source>
        <strain evidence="2">C57BL/6J</strain>
        <tissue evidence="2">Ovary and uterus</tissue>
    </source>
</reference>
<dbReference type="MGI" id="MGI:1923250">
    <property type="gene designation" value="5033430I15Rik"/>
</dbReference>
<dbReference type="EMBL" id="AK017206">
    <property type="protein sequence ID" value="BAB30633.1"/>
    <property type="molecule type" value="mRNA"/>
</dbReference>
<organism evidence="2">
    <name type="scientific">Mus musculus</name>
    <name type="common">Mouse</name>
    <dbReference type="NCBI Taxonomy" id="10090"/>
    <lineage>
        <taxon>Eukaryota</taxon>
        <taxon>Metazoa</taxon>
        <taxon>Chordata</taxon>
        <taxon>Craniata</taxon>
        <taxon>Vertebrata</taxon>
        <taxon>Euteleostomi</taxon>
        <taxon>Mammalia</taxon>
        <taxon>Eutheria</taxon>
        <taxon>Euarchontoglires</taxon>
        <taxon>Glires</taxon>
        <taxon>Rodentia</taxon>
        <taxon>Myomorpha</taxon>
        <taxon>Muroidea</taxon>
        <taxon>Muridae</taxon>
        <taxon>Murinae</taxon>
        <taxon>Mus</taxon>
        <taxon>Mus</taxon>
    </lineage>
</organism>
<proteinExistence type="evidence at transcript level"/>
<sequence length="138" mass="15220">MHPGWSGARSRGGRVVSPQLWLRIPDTDRRGLCLPGLTVDHSFHRKRGNLCTEQSVDGGSRGNQAKERSPTHLVPVAKRRRGLPTRPPPATHQPSVSSREELFSGGVHLANRCGTRKKSHHIPTRVAQCRVLFAAENS</sequence>
<accession>Q9D3Q2</accession>
<reference evidence="2" key="8">
    <citation type="journal article" date="2005" name="Science">
        <title>Antisense Transcription in the Mammalian Transcriptome.</title>
        <authorList>
            <consortium name="RIKEN Genome Exploration Research Group and Genome Science Group (Genome Network Project Core Group) and the FANTOM Consortium"/>
        </authorList>
    </citation>
    <scope>NUCLEOTIDE SEQUENCE</scope>
    <source>
        <strain evidence="2">C57BL/6J</strain>
        <tissue evidence="2">Ovary and uterus</tissue>
    </source>
</reference>
<reference evidence="2" key="4">
    <citation type="submission" date="2000-07" db="EMBL/GenBank/DDBJ databases">
        <authorList>
            <person name="Adachi J."/>
            <person name="Aizawa K."/>
            <person name="Akahira S."/>
            <person name="Akimura T."/>
            <person name="Arai A."/>
            <person name="Aono H."/>
            <person name="Arakawa T."/>
            <person name="Bono H."/>
            <person name="Carninci P."/>
            <person name="Fukuda S."/>
            <person name="Fukunishi Y."/>
            <person name="Furuno M."/>
            <person name="Hanagaki T."/>
            <person name="Hara A."/>
            <person name="Hayatsu N."/>
            <person name="Hiramoto K."/>
            <person name="Hiraoka T."/>
            <person name="Hori F."/>
            <person name="Imotani K."/>
            <person name="Ishii Y."/>
            <person name="Itoh M."/>
            <person name="Izawa M."/>
            <person name="Kasukawa T."/>
            <person name="Kato H."/>
            <person name="Kawai J."/>
            <person name="Kojima Y."/>
            <person name="Konno H."/>
            <person name="Kouda M."/>
            <person name="Koya S."/>
            <person name="Kurihara C."/>
            <person name="Matsuyama T."/>
            <person name="Miyazaki A."/>
            <person name="Nishi K."/>
            <person name="Nomura K."/>
            <person name="Numazaki R."/>
            <person name="Ohno M."/>
            <person name="Okazaki Y."/>
            <person name="Okido T."/>
            <person name="Owa C."/>
            <person name="Saito H."/>
            <person name="Saito R."/>
            <person name="Sakai C."/>
            <person name="Sakai K."/>
            <person name="Sano H."/>
            <person name="Sasaki D."/>
            <person name="Shibata K."/>
            <person name="Shibata Y."/>
            <person name="Shinagawa A."/>
            <person name="Shiraki T."/>
            <person name="Sogabe Y."/>
            <person name="Suzuki H."/>
            <person name="Tagami M."/>
            <person name="Tagawa A."/>
            <person name="Takahashi F."/>
            <person name="Tanaka T."/>
            <person name="Tejima Y."/>
            <person name="Toya T."/>
            <person name="Yamamura T."/>
            <person name="Yasunishi A."/>
            <person name="Yoshida K."/>
            <person name="Yoshino M."/>
            <person name="Muramatsu M."/>
            <person name="Hayashizaki Y."/>
        </authorList>
    </citation>
    <scope>NUCLEOTIDE SEQUENCE</scope>
    <source>
        <strain evidence="2">C57BL/6J</strain>
        <tissue evidence="2">Ovary and uterus</tissue>
    </source>
</reference>
<reference evidence="2" key="3">
    <citation type="journal article" date="2000" name="Genome Res.">
        <title>RIKEN integrated sequence analysis (RISA) system--384-format sequencing pipeline with 384 multicapillary sequencer.</title>
        <authorList>
            <person name="Shibata K."/>
            <person name="Itoh M."/>
            <person name="Aizawa K."/>
            <person name="Nagaoka S."/>
            <person name="Sasaki N."/>
            <person name="Carninci P."/>
            <person name="Konno H."/>
            <person name="Akiyama J."/>
            <person name="Nishi K."/>
            <person name="Kitsunai T."/>
            <person name="Tashiro H."/>
            <person name="Itoh M."/>
            <person name="Sumi N."/>
            <person name="Ishii Y."/>
            <person name="Nakamura S."/>
            <person name="Hazama M."/>
            <person name="Nishine T."/>
            <person name="Harada A."/>
            <person name="Yamamoto R."/>
            <person name="Matsumoto H."/>
            <person name="Sakaguchi S."/>
            <person name="Ikegami T."/>
            <person name="Kashiwagi K."/>
            <person name="Fujiwake S."/>
            <person name="Inoue K."/>
            <person name="Togawa Y."/>
            <person name="Izawa M."/>
            <person name="Ohara E."/>
            <person name="Watahiki M."/>
            <person name="Yoneda Y."/>
            <person name="Ishikawa T."/>
            <person name="Ozawa K."/>
            <person name="Tanaka T."/>
            <person name="Matsuura S."/>
            <person name="Kawai J."/>
            <person name="Okazaki Y."/>
            <person name="Muramatsu M."/>
            <person name="Inoue Y."/>
            <person name="Kira A."/>
            <person name="Hayashizaki Y."/>
        </authorList>
    </citation>
    <scope>NUCLEOTIDE SEQUENCE</scope>
    <source>
        <strain evidence="2">C57BL/6J</strain>
        <tissue evidence="2">Ovary and uterus</tissue>
    </source>
</reference>
<protein>
    <submittedName>
        <fullName evidence="2">Uncharacterized protein</fullName>
    </submittedName>
</protein>
<dbReference type="AlphaFoldDB" id="Q9D3Q2"/>
<evidence type="ECO:0000313" key="2">
    <source>
        <dbReference type="EMBL" id="BAB30633.1"/>
    </source>
</evidence>
<gene>
    <name evidence="3" type="primary">5033430I15Rik</name>
</gene>
<reference evidence="2" key="1">
    <citation type="journal article" date="1999" name="Methods Enzymol.">
        <title>High-efficiency full-length cDNA cloning.</title>
        <authorList>
            <person name="Carninci P."/>
            <person name="Hayashizaki Y."/>
        </authorList>
    </citation>
    <scope>NUCLEOTIDE SEQUENCE</scope>
    <source>
        <strain evidence="2">C57BL/6J</strain>
        <tissue evidence="2">Ovary and uterus</tissue>
    </source>
</reference>
<reference evidence="2" key="2">
    <citation type="journal article" date="2000" name="Genome Res.">
        <title>Normalization and subtraction of cap-trapper-selected cDNAs to prepare full-length cDNA libraries for rapid discovery of new genes.</title>
        <authorList>
            <person name="Carninci P."/>
            <person name="Shibata Y."/>
            <person name="Hayatsu N."/>
            <person name="Sugahara Y."/>
            <person name="Shibata K."/>
            <person name="Itoh M."/>
            <person name="Konno H."/>
            <person name="Okazaki Y."/>
            <person name="Muramatsu M."/>
            <person name="Hayashizaki Y."/>
        </authorList>
    </citation>
    <scope>NUCLEOTIDE SEQUENCE</scope>
    <source>
        <strain evidence="2">C57BL/6J</strain>
        <tissue evidence="2">Ovary and uterus</tissue>
    </source>
</reference>
<dbReference type="AGR" id="MGI:1923250"/>
<reference evidence="2" key="5">
    <citation type="journal article" date="2001" name="Nature">
        <title>Functional annotation of a full-length mouse cDNA collection.</title>
        <authorList>
            <consortium name="The RIKEN Genome Exploration Research Group Phase II Team and the FANTOM Consortium"/>
        </authorList>
    </citation>
    <scope>NUCLEOTIDE SEQUENCE</scope>
    <source>
        <strain evidence="2">C57BL/6J</strain>
        <tissue evidence="2">Ovary and uterus</tissue>
    </source>
</reference>
<name>Q9D3Q2_MOUSE</name>